<reference evidence="2 3" key="1">
    <citation type="submission" date="2017-05" db="EMBL/GenBank/DDBJ databases">
        <title>Functional genome analysis of Paenibacillus pasadenensis strain R16: insights on endophytic life style and antifungal activity.</title>
        <authorList>
            <person name="Passera A."/>
            <person name="Marcolungo L."/>
            <person name="Casati P."/>
            <person name="Brasca M."/>
            <person name="Quaglino F."/>
            <person name="Delledonne M."/>
        </authorList>
    </citation>
    <scope>NUCLEOTIDE SEQUENCE [LARGE SCALE GENOMIC DNA]</scope>
    <source>
        <strain evidence="2 3">R16</strain>
    </source>
</reference>
<organism evidence="2 3">
    <name type="scientific">Paenibacillus pasadenensis</name>
    <dbReference type="NCBI Taxonomy" id="217090"/>
    <lineage>
        <taxon>Bacteria</taxon>
        <taxon>Bacillati</taxon>
        <taxon>Bacillota</taxon>
        <taxon>Bacilli</taxon>
        <taxon>Bacillales</taxon>
        <taxon>Paenibacillaceae</taxon>
        <taxon>Paenibacillus</taxon>
    </lineage>
</organism>
<keyword evidence="3" id="KW-1185">Reference proteome</keyword>
<dbReference type="InterPro" id="IPR006059">
    <property type="entry name" value="SBP"/>
</dbReference>
<feature type="region of interest" description="Disordered" evidence="1">
    <location>
        <begin position="1"/>
        <end position="49"/>
    </location>
</feature>
<dbReference type="Pfam" id="PF13416">
    <property type="entry name" value="SBP_bac_8"/>
    <property type="match status" value="1"/>
</dbReference>
<evidence type="ECO:0000313" key="3">
    <source>
        <dbReference type="Proteomes" id="UP000234789"/>
    </source>
</evidence>
<sequence>MAHDMVNRSSATSGLAPASSDPTNRSNSSASTAHRSTIPPTAVLRASRSSRPLHPIRLASTGALAALMLLAAACGNGGSNGPGSAPTASPGASPGDSASPAPSVQEAKLEFWTISLQPTFNDYINGLIDEYQKAHPGVTVDWKDYPYDAITTKLLATAGGKNAPDVVNLNTEFASQLATKGALADLGALISDETKSSFFPGIFDSTVFDGKPYALPWYTGTQVLYMNKELVEKAGLDPANPPKTKEELYEWSRQVKEKTGAAGYATQFGANLLPSDGVPILDDERKSAAFNTDAGIAVVEQLKKLVDEGVIVKDDANFQKQVEYYSSEQVAFELSGPTFINKLKSAAPDVYAKTIAVPLPTGKADLIYSNSMNLVVPKNAKNPQAAADFAVFVTNAANQTAFAKFANTLPSTKASIEDPFFTESDNTLESQAKIASVKSLDKAQEYYLGIPAAGDINSAIARQLQEIILNGGDVKAGVEAAAAKVNEAIAPK</sequence>
<evidence type="ECO:0000313" key="2">
    <source>
        <dbReference type="EMBL" id="PLT44343.1"/>
    </source>
</evidence>
<dbReference type="AlphaFoldDB" id="A0A2N5N1Z7"/>
<feature type="region of interest" description="Disordered" evidence="1">
    <location>
        <begin position="79"/>
        <end position="104"/>
    </location>
</feature>
<dbReference type="SUPFAM" id="SSF53850">
    <property type="entry name" value="Periplasmic binding protein-like II"/>
    <property type="match status" value="1"/>
</dbReference>
<dbReference type="PANTHER" id="PTHR43649">
    <property type="entry name" value="ARABINOSE-BINDING PROTEIN-RELATED"/>
    <property type="match status" value="1"/>
</dbReference>
<proteinExistence type="predicted"/>
<evidence type="ECO:0000256" key="1">
    <source>
        <dbReference type="SAM" id="MobiDB-lite"/>
    </source>
</evidence>
<dbReference type="InterPro" id="IPR050490">
    <property type="entry name" value="Bact_solute-bd_prot1"/>
</dbReference>
<dbReference type="Gene3D" id="3.40.190.10">
    <property type="entry name" value="Periplasmic binding protein-like II"/>
    <property type="match status" value="2"/>
</dbReference>
<protein>
    <submittedName>
        <fullName evidence="2">Inositol transport system sugar-binding protein</fullName>
    </submittedName>
</protein>
<gene>
    <name evidence="2" type="ORF">B8V81_2774</name>
</gene>
<feature type="compositionally biased region" description="Low complexity" evidence="1">
    <location>
        <begin position="82"/>
        <end position="103"/>
    </location>
</feature>
<dbReference type="EMBL" id="NFEZ01000004">
    <property type="protein sequence ID" value="PLT44343.1"/>
    <property type="molecule type" value="Genomic_DNA"/>
</dbReference>
<dbReference type="Proteomes" id="UP000234789">
    <property type="component" value="Unassembled WGS sequence"/>
</dbReference>
<feature type="compositionally biased region" description="Polar residues" evidence="1">
    <location>
        <begin position="20"/>
        <end position="39"/>
    </location>
</feature>
<name>A0A2N5N1Z7_9BACL</name>
<dbReference type="PANTHER" id="PTHR43649:SF12">
    <property type="entry name" value="DIACETYLCHITOBIOSE BINDING PROTEIN DASA"/>
    <property type="match status" value="1"/>
</dbReference>
<comment type="caution">
    <text evidence="2">The sequence shown here is derived from an EMBL/GenBank/DDBJ whole genome shotgun (WGS) entry which is preliminary data.</text>
</comment>
<accession>A0A2N5N1Z7</accession>